<evidence type="ECO:0000313" key="2">
    <source>
        <dbReference type="EMBL" id="GAT48391.1"/>
    </source>
</evidence>
<keyword evidence="3" id="KW-1185">Reference proteome</keyword>
<name>A0ABQ0LBF4_MYCCL</name>
<gene>
    <name evidence="2" type="ORF">MCHLO_05804</name>
</gene>
<dbReference type="EMBL" id="DF844538">
    <property type="protein sequence ID" value="GAT48391.1"/>
    <property type="molecule type" value="Genomic_DNA"/>
</dbReference>
<feature type="compositionally biased region" description="Basic residues" evidence="1">
    <location>
        <begin position="1"/>
        <end position="16"/>
    </location>
</feature>
<sequence>MRMSRPRRSTRSNKRVAIRDGADEQTPSHPPRDTQALPHLVRRASTSAGATCACRQWRKRRNQRPDDNSMLDGGSTKSSRRTAAQPPPV</sequence>
<evidence type="ECO:0000256" key="1">
    <source>
        <dbReference type="SAM" id="MobiDB-lite"/>
    </source>
</evidence>
<reference evidence="2" key="1">
    <citation type="submission" date="2014-09" db="EMBL/GenBank/DDBJ databases">
        <title>Genome sequence of the luminous mushroom Mycena chlorophos for searching fungal bioluminescence genes.</title>
        <authorList>
            <person name="Tanaka Y."/>
            <person name="Kasuga D."/>
            <person name="Oba Y."/>
            <person name="Hase S."/>
            <person name="Sato K."/>
            <person name="Oba Y."/>
            <person name="Sakakibara Y."/>
        </authorList>
    </citation>
    <scope>NUCLEOTIDE SEQUENCE</scope>
</reference>
<organism evidence="2 3">
    <name type="scientific">Mycena chlorophos</name>
    <name type="common">Agaric fungus</name>
    <name type="synonym">Agaricus chlorophos</name>
    <dbReference type="NCBI Taxonomy" id="658473"/>
    <lineage>
        <taxon>Eukaryota</taxon>
        <taxon>Fungi</taxon>
        <taxon>Dikarya</taxon>
        <taxon>Basidiomycota</taxon>
        <taxon>Agaricomycotina</taxon>
        <taxon>Agaricomycetes</taxon>
        <taxon>Agaricomycetidae</taxon>
        <taxon>Agaricales</taxon>
        <taxon>Marasmiineae</taxon>
        <taxon>Mycenaceae</taxon>
        <taxon>Mycena</taxon>
    </lineage>
</organism>
<protein>
    <submittedName>
        <fullName evidence="2">Uncharacterized protein</fullName>
    </submittedName>
</protein>
<accession>A0ABQ0LBF4</accession>
<evidence type="ECO:0000313" key="3">
    <source>
        <dbReference type="Proteomes" id="UP000815677"/>
    </source>
</evidence>
<feature type="region of interest" description="Disordered" evidence="1">
    <location>
        <begin position="1"/>
        <end position="89"/>
    </location>
</feature>
<proteinExistence type="predicted"/>
<dbReference type="Proteomes" id="UP000815677">
    <property type="component" value="Unassembled WGS sequence"/>
</dbReference>